<feature type="region of interest" description="Disordered" evidence="1">
    <location>
        <begin position="407"/>
        <end position="458"/>
    </location>
</feature>
<protein>
    <submittedName>
        <fullName evidence="2">Uncharacterized protein</fullName>
    </submittedName>
</protein>
<feature type="region of interest" description="Disordered" evidence="1">
    <location>
        <begin position="768"/>
        <end position="852"/>
    </location>
</feature>
<sequence>MLLLELGPPFGPAGVVLPLGAVVARVRAQGGPQARELLVVGRGGPYPRTAAARGGTGDVDERAERVAQRRRQVAAGRGHARVERLGDADLADRADARGGVGDRELLDLLVLGQDRGARAVEPAVLAGVEDHDVAGAAPRSQLDDVPDAQVLEVRDHLGATGPLRGLRQVRLAGRDRASEPGVLGEVAAVARHGLGVTLEGLGVGLGLLGQSHHAAVGLELGERRLQDVAGALAPDLRHEVDGHVVGGAEGGLERVQALGRQTREGHGVQPWMVDDDGVPLDVDAPAPGTPRELGVLPGGHVDVRGAVPLDELLEHDRAGGHVDAQGQGLGREHDLDQAAAEQVLDDLLEDGQHPGVVGRDAARERLAPGPVPQDVEVLGGQGRAALLDHGTDLRLLGGCGQAQARGQALGHRGLAPGPREDEEDRGQQPVGVQGVDDREPWRRPAPRPLPVPVAARPARTPAPATVSAVAASPATPRVPAVARPAAERREQVRVDGRVDPGVRRVHVPCVQVDQLGPRARAQRLSRGARPVARAHQDVLPQRDRSALADDHGGVAADHLEPVAELLGVGHGRGQRHELDVVGEVDDDLFPDGSAEPVGEVVDLVHDDEREPVEGARARVEHVAQDLGRHDDDRGVAVDRRVAGQEPDLVGAVAAREVGVLLVGQGLDGRGVEGLASPRQGQVDRELPHDGLARTRGCCHEHTAPLLEGLAGADLEVVEREADDLTEGGELGAGGCLERARCRVAFRGALGLVGPGGAGCCGHASTLRSAGDGAAPGPPLALERRRPSPEPGVPAWRLGQPGVMVWSRGSRTRSAPGTTVTRTGRREIRSPSANAGGGGPPASVASRTTERAW</sequence>
<dbReference type="EMBL" id="LRIE01000040">
    <property type="protein sequence ID" value="KZM36846.1"/>
    <property type="molecule type" value="Genomic_DNA"/>
</dbReference>
<reference evidence="2 3" key="1">
    <citation type="submission" date="2016-01" db="EMBL/GenBank/DDBJ databases">
        <title>Genome sequence of Oerskovia enterophila VJag, an agar and cellulose degrading bacterium.</title>
        <authorList>
            <person name="Poehlein A."/>
            <person name="Jag V."/>
            <person name="Bengelsdorf F."/>
            <person name="Duerre P."/>
            <person name="Daniel R."/>
        </authorList>
    </citation>
    <scope>NUCLEOTIDE SEQUENCE [LARGE SCALE GENOMIC DNA]</scope>
    <source>
        <strain evidence="2 3">VJag</strain>
    </source>
</reference>
<evidence type="ECO:0000256" key="1">
    <source>
        <dbReference type="SAM" id="MobiDB-lite"/>
    </source>
</evidence>
<comment type="caution">
    <text evidence="2">The sequence shown here is derived from an EMBL/GenBank/DDBJ whole genome shotgun (WGS) entry which is preliminary data.</text>
</comment>
<dbReference type="AlphaFoldDB" id="A0A163SWZ2"/>
<dbReference type="Proteomes" id="UP000076447">
    <property type="component" value="Unassembled WGS sequence"/>
</dbReference>
<accession>A0A163SWZ2</accession>
<gene>
    <name evidence="2" type="ORF">OJAG_04830</name>
</gene>
<organism evidence="2 3">
    <name type="scientific">Oerskovia enterophila</name>
    <dbReference type="NCBI Taxonomy" id="43678"/>
    <lineage>
        <taxon>Bacteria</taxon>
        <taxon>Bacillati</taxon>
        <taxon>Actinomycetota</taxon>
        <taxon>Actinomycetes</taxon>
        <taxon>Micrococcales</taxon>
        <taxon>Cellulomonadaceae</taxon>
        <taxon>Oerskovia</taxon>
    </lineage>
</organism>
<evidence type="ECO:0000313" key="2">
    <source>
        <dbReference type="EMBL" id="KZM36846.1"/>
    </source>
</evidence>
<feature type="compositionally biased region" description="Polar residues" evidence="1">
    <location>
        <begin position="811"/>
        <end position="821"/>
    </location>
</feature>
<name>A0A163SWZ2_9CELL</name>
<evidence type="ECO:0000313" key="3">
    <source>
        <dbReference type="Proteomes" id="UP000076447"/>
    </source>
</evidence>
<proteinExistence type="predicted"/>